<evidence type="ECO:0000259" key="5">
    <source>
        <dbReference type="Pfam" id="PF02570"/>
    </source>
</evidence>
<evidence type="ECO:0000313" key="6">
    <source>
        <dbReference type="EMBL" id="MBC2602874.1"/>
    </source>
</evidence>
<dbReference type="Gene3D" id="3.40.50.10230">
    <property type="entry name" value="Cobalamin biosynthesis CobH/CbiC, precorrin-8X methylmutase"/>
    <property type="match status" value="1"/>
</dbReference>
<dbReference type="GO" id="GO:0009236">
    <property type="term" value="P:cobalamin biosynthetic process"/>
    <property type="evidence" value="ECO:0007669"/>
    <property type="project" value="UniProtKB-UniPathway"/>
</dbReference>
<dbReference type="Pfam" id="PF02570">
    <property type="entry name" value="CbiC"/>
    <property type="match status" value="1"/>
</dbReference>
<comment type="similarity">
    <text evidence="2">Belongs to the CobH/CbiC family.</text>
</comment>
<dbReference type="InterPro" id="IPR036588">
    <property type="entry name" value="CobH/CbiC_sf"/>
</dbReference>
<reference evidence="6 7" key="1">
    <citation type="submission" date="2020-07" db="EMBL/GenBank/DDBJ databases">
        <authorList>
            <person name="Feng X."/>
        </authorList>
    </citation>
    <scope>NUCLEOTIDE SEQUENCE [LARGE SCALE GENOMIC DNA]</scope>
    <source>
        <strain evidence="6 7">JCM14086</strain>
    </source>
</reference>
<evidence type="ECO:0000256" key="2">
    <source>
        <dbReference type="ARBA" id="ARBA00009774"/>
    </source>
</evidence>
<dbReference type="PANTHER" id="PTHR43588">
    <property type="entry name" value="COBALT-PRECORRIN-8 METHYLMUTASE"/>
    <property type="match status" value="1"/>
</dbReference>
<keyword evidence="4" id="KW-0413">Isomerase</keyword>
<evidence type="ECO:0000256" key="4">
    <source>
        <dbReference type="ARBA" id="ARBA00023235"/>
    </source>
</evidence>
<dbReference type="UniPathway" id="UPA00148"/>
<dbReference type="SUPFAM" id="SSF63965">
    <property type="entry name" value="Precorrin-8X methylmutase CbiC/CobH"/>
    <property type="match status" value="1"/>
</dbReference>
<dbReference type="EMBL" id="JACHVA010000102">
    <property type="protein sequence ID" value="MBC2602874.1"/>
    <property type="molecule type" value="Genomic_DNA"/>
</dbReference>
<organism evidence="6 7">
    <name type="scientific">Puniceicoccus vermicola</name>
    <dbReference type="NCBI Taxonomy" id="388746"/>
    <lineage>
        <taxon>Bacteria</taxon>
        <taxon>Pseudomonadati</taxon>
        <taxon>Verrucomicrobiota</taxon>
        <taxon>Opitutia</taxon>
        <taxon>Puniceicoccales</taxon>
        <taxon>Puniceicoccaceae</taxon>
        <taxon>Puniceicoccus</taxon>
    </lineage>
</organism>
<dbReference type="GO" id="GO:0016993">
    <property type="term" value="F:precorrin-8X methylmutase activity"/>
    <property type="evidence" value="ECO:0007669"/>
    <property type="project" value="InterPro"/>
</dbReference>
<sequence length="218" mass="23804">MNTREESITWNWSGAQVEAESFRRIEAEIGDHGLSPEHWRVGRRMIHTCTDFRLVENLSFHGSPVPAALTALRDGASIYCDSNMIRSGISVPKLKKFNSDYERESIHCYVSDPEVASLAARNNTTRALAAIEKGRPIIDGGIVLIGNAPLALAGICRMIEAGELMPRLVIGMPVGFVNVIESKRWLARTDVPHIVLHGRLGGSPLAVSALHGIMESGL</sequence>
<keyword evidence="7" id="KW-1185">Reference proteome</keyword>
<evidence type="ECO:0000256" key="1">
    <source>
        <dbReference type="ARBA" id="ARBA00004953"/>
    </source>
</evidence>
<dbReference type="PANTHER" id="PTHR43588:SF1">
    <property type="entry name" value="COBALT-PRECORRIN-8 METHYLMUTASE"/>
    <property type="match status" value="1"/>
</dbReference>
<proteinExistence type="inferred from homology"/>
<keyword evidence="3" id="KW-0169">Cobalamin biosynthesis</keyword>
<feature type="domain" description="Cobalamin biosynthesis precorrin-8X methylmutase CobH/CbiC" evidence="5">
    <location>
        <begin position="17"/>
        <end position="215"/>
    </location>
</feature>
<protein>
    <submittedName>
        <fullName evidence="6">Precorrin-8X methylmutase</fullName>
    </submittedName>
</protein>
<evidence type="ECO:0000313" key="7">
    <source>
        <dbReference type="Proteomes" id="UP000525652"/>
    </source>
</evidence>
<dbReference type="RefSeq" id="WP_185693540.1">
    <property type="nucleotide sequence ID" value="NZ_JACHVA010000102.1"/>
</dbReference>
<evidence type="ECO:0000256" key="3">
    <source>
        <dbReference type="ARBA" id="ARBA00022573"/>
    </source>
</evidence>
<comment type="pathway">
    <text evidence="1">Cofactor biosynthesis; adenosylcobalamin biosynthesis.</text>
</comment>
<dbReference type="InterPro" id="IPR003722">
    <property type="entry name" value="Cbl_synth_CobH/CbiC"/>
</dbReference>
<dbReference type="Proteomes" id="UP000525652">
    <property type="component" value="Unassembled WGS sequence"/>
</dbReference>
<accession>A0A7X1AZW6</accession>
<name>A0A7X1AZW6_9BACT</name>
<gene>
    <name evidence="6" type="ORF">H5P30_13910</name>
</gene>
<comment type="caution">
    <text evidence="6">The sequence shown here is derived from an EMBL/GenBank/DDBJ whole genome shotgun (WGS) entry which is preliminary data.</text>
</comment>
<dbReference type="AlphaFoldDB" id="A0A7X1AZW6"/>